<dbReference type="PANTHER" id="PTHR33490:SF1">
    <property type="entry name" value="SLL1233 PROTEIN"/>
    <property type="match status" value="1"/>
</dbReference>
<sequence>MGIHVALNHRTVYRYDRRISLGPQIVRLRPAPHCRTPILSYSLKVTPKQHFLNWQQDPQSNWLARFVFPEKTTEFTLEVDLVADMAALNPFDFFLEPQAERFPFTYEPWLHRELRPFLETEEPGPRLTRLLAGIDRSSQPTVGFLVGLNQRLQEAIRYVIRLEPGVQSCEETLERGKGSCRDSAWLLVQVLRHLGLAARFVSGYLIQLTPDVKPLEGPEGPSADFTDLHAWTEVYLPGAGWIGLDPTSGLLAGEGHIPLAATPDPASAAPVAGGLDACEVSFEHHMQVTRIREEPRVTRPYAPEQWAAIDALGRRIDRDLAEGDVRLTMGGEPTFVSIDDMDGPEWTVAAQGPTKRLLGGDLIRRLKTRFGPGGVLHFGQGKWYPGESLPRWALQLWWRRDGDALWTHAEYQADERRDYGFGLAEAERFMAALAARLGVPADYARATYEDPWHFIRQERALPVNVDPADSRLDDPEERARLARVFERGLDTPIGFALPLNRRHEAHGPVWLSSPWPTRSDRLFLVPGDSPVGYRLPLGSLPWVDPDDRPWSWEQDPFDDRGPLPPHVDLAQRAELKGRTEPVHRGGPGRMADVRDADGRNRDRAPEDRAPDRGESAWWVVRTALCVEPRDGRLYVFLPPTSVLEDWVELLAAVEATAVALDLPVVLEGYPPPKDPRLNGIAVTPDPGVIEVNIHPAHDWDELARTTTALYEDARQSRLGTEKFALDGRHVGTGGGNHVVVGGATPADSPFLRRPDLLRSLLTYWQNHPALSYLFSGLFIGPTSQHPRVDEARHDSLYELEIAFGVLDGAGPGCPPWLVDRALRHLLVDVQGNTHRTEFCIDKLYSPDSSSGRLGLLELRSFEMPPHAQMSLVQQLLLRALIAWFWREPWRARLVRWGTELNDRWMLPHFVIQDMQDVVADLRAAGYGFEESWFAPHTTFRFPVIGQVSHRGLTLELRTALEPWHVLGEEPGGGGTVRYVDSSLERVQVRLTGAPGERYTVACNGRRVPLRPTGTEGEAVAGVRFRAWQPPNCLHPTIGVHAPLVFDILDTWTGRSIGGCTYHVAHPGGRNFTTFPVNANEAEGRRLARFFPFGHTPGPMSVPTGTPNPDFPLTLDLRLG</sequence>
<dbReference type="InterPro" id="IPR038765">
    <property type="entry name" value="Papain-like_cys_pep_sf"/>
</dbReference>
<evidence type="ECO:0000256" key="1">
    <source>
        <dbReference type="SAM" id="MobiDB-lite"/>
    </source>
</evidence>
<organism evidence="3 4">
    <name type="scientific">Rhodocista pekingensis</name>
    <dbReference type="NCBI Taxonomy" id="201185"/>
    <lineage>
        <taxon>Bacteria</taxon>
        <taxon>Pseudomonadati</taxon>
        <taxon>Pseudomonadota</taxon>
        <taxon>Alphaproteobacteria</taxon>
        <taxon>Rhodospirillales</taxon>
        <taxon>Azospirillaceae</taxon>
        <taxon>Rhodocista</taxon>
    </lineage>
</organism>
<protein>
    <submittedName>
        <fullName evidence="3">DUF2126 domain-containing protein</fullName>
    </submittedName>
</protein>
<name>A0ABW2KRX1_9PROT</name>
<feature type="region of interest" description="Disordered" evidence="1">
    <location>
        <begin position="572"/>
        <end position="612"/>
    </location>
</feature>
<evidence type="ECO:0000313" key="3">
    <source>
        <dbReference type="EMBL" id="MFC7331804.1"/>
    </source>
</evidence>
<gene>
    <name evidence="3" type="ORF">ACFQPS_01385</name>
</gene>
<accession>A0ABW2KRX1</accession>
<dbReference type="RefSeq" id="WP_377355805.1">
    <property type="nucleotide sequence ID" value="NZ_JBHTCM010000004.1"/>
</dbReference>
<dbReference type="InterPro" id="IPR018667">
    <property type="entry name" value="DUF2126"/>
</dbReference>
<dbReference type="EMBL" id="JBHTCM010000004">
    <property type="protein sequence ID" value="MFC7331804.1"/>
    <property type="molecule type" value="Genomic_DNA"/>
</dbReference>
<feature type="compositionally biased region" description="Basic and acidic residues" evidence="1">
    <location>
        <begin position="591"/>
        <end position="612"/>
    </location>
</feature>
<comment type="caution">
    <text evidence="3">The sequence shown here is derived from an EMBL/GenBank/DDBJ whole genome shotgun (WGS) entry which is preliminary data.</text>
</comment>
<proteinExistence type="predicted"/>
<feature type="domain" description="Transglutaminase-like" evidence="2">
    <location>
        <begin position="172"/>
        <end position="248"/>
    </location>
</feature>
<dbReference type="Pfam" id="PF09899">
    <property type="entry name" value="DUF2126"/>
    <property type="match status" value="1"/>
</dbReference>
<dbReference type="Pfam" id="PF08379">
    <property type="entry name" value="Bact_transglu_N"/>
    <property type="match status" value="1"/>
</dbReference>
<dbReference type="Pfam" id="PF01841">
    <property type="entry name" value="Transglut_core"/>
    <property type="match status" value="1"/>
</dbReference>
<reference evidence="4" key="1">
    <citation type="journal article" date="2019" name="Int. J. Syst. Evol. Microbiol.">
        <title>The Global Catalogue of Microorganisms (GCM) 10K type strain sequencing project: providing services to taxonomists for standard genome sequencing and annotation.</title>
        <authorList>
            <consortium name="The Broad Institute Genomics Platform"/>
            <consortium name="The Broad Institute Genome Sequencing Center for Infectious Disease"/>
            <person name="Wu L."/>
            <person name="Ma J."/>
        </authorList>
    </citation>
    <scope>NUCLEOTIDE SEQUENCE [LARGE SCALE GENOMIC DNA]</scope>
    <source>
        <strain evidence="4">CGMCC 1.16275</strain>
    </source>
</reference>
<dbReference type="PANTHER" id="PTHR33490">
    <property type="entry name" value="BLR5614 PROTEIN-RELATED"/>
    <property type="match status" value="1"/>
</dbReference>
<dbReference type="InterPro" id="IPR013589">
    <property type="entry name" value="Bac_transglu_N"/>
</dbReference>
<feature type="compositionally biased region" description="Basic and acidic residues" evidence="1">
    <location>
        <begin position="572"/>
        <end position="583"/>
    </location>
</feature>
<evidence type="ECO:0000259" key="2">
    <source>
        <dbReference type="SMART" id="SM00460"/>
    </source>
</evidence>
<dbReference type="Proteomes" id="UP001596456">
    <property type="component" value="Unassembled WGS sequence"/>
</dbReference>
<keyword evidence="4" id="KW-1185">Reference proteome</keyword>
<evidence type="ECO:0000313" key="4">
    <source>
        <dbReference type="Proteomes" id="UP001596456"/>
    </source>
</evidence>
<dbReference type="SMART" id="SM00460">
    <property type="entry name" value="TGc"/>
    <property type="match status" value="1"/>
</dbReference>
<dbReference type="SUPFAM" id="SSF54001">
    <property type="entry name" value="Cysteine proteinases"/>
    <property type="match status" value="1"/>
</dbReference>
<dbReference type="Gene3D" id="3.10.620.30">
    <property type="match status" value="1"/>
</dbReference>
<dbReference type="InterPro" id="IPR002931">
    <property type="entry name" value="Transglutaminase-like"/>
</dbReference>